<feature type="compositionally biased region" description="Basic and acidic residues" evidence="2">
    <location>
        <begin position="175"/>
        <end position="186"/>
    </location>
</feature>
<proteinExistence type="predicted"/>
<dbReference type="PANTHER" id="PTHR21366:SF14">
    <property type="entry name" value="GLYOXALASE DOMAIN-CONTAINING PROTEIN 5"/>
    <property type="match status" value="1"/>
</dbReference>
<gene>
    <name evidence="4" type="ORF">C7K25_15290</name>
</gene>
<evidence type="ECO:0000313" key="4">
    <source>
        <dbReference type="EMBL" id="MDJ1372702.1"/>
    </source>
</evidence>
<organism evidence="4 5">
    <name type="scientific">Gulosibacter molinativorax</name>
    <dbReference type="NCBI Taxonomy" id="256821"/>
    <lineage>
        <taxon>Bacteria</taxon>
        <taxon>Bacillati</taxon>
        <taxon>Actinomycetota</taxon>
        <taxon>Actinomycetes</taxon>
        <taxon>Micrococcales</taxon>
        <taxon>Microbacteriaceae</taxon>
        <taxon>Gulosibacter</taxon>
    </lineage>
</organism>
<dbReference type="EMBL" id="PXVD01000039">
    <property type="protein sequence ID" value="MDJ1372702.1"/>
    <property type="molecule type" value="Genomic_DNA"/>
</dbReference>
<feature type="region of interest" description="Disordered" evidence="2">
    <location>
        <begin position="175"/>
        <end position="194"/>
    </location>
</feature>
<dbReference type="Proteomes" id="UP001170379">
    <property type="component" value="Unassembled WGS sequence"/>
</dbReference>
<dbReference type="PANTHER" id="PTHR21366">
    <property type="entry name" value="GLYOXALASE FAMILY PROTEIN"/>
    <property type="match status" value="1"/>
</dbReference>
<dbReference type="InterPro" id="IPR004360">
    <property type="entry name" value="Glyas_Fos-R_dOase_dom"/>
</dbReference>
<accession>A0ABT7CDN5</accession>
<sequence>MSGKVARLGHVGIAVEDIDRSVAFYTEVLGMRLTEMFRYDESTVGHGSAVLAGAFVRGWEDTIHHRLSIFTLRDANPEKPSARSLGLHHIAFEMDSSDDLLTLYRRFKEREVPIVNARIGGPGNQPRFYGLDPDGNLLEFYYKIDHVGWDGIPRPYPAIQEIELEDFDFEAYDEQREKQAEAERARRLQTQPSS</sequence>
<dbReference type="InterPro" id="IPR029068">
    <property type="entry name" value="Glyas_Bleomycin-R_OHBP_Dase"/>
</dbReference>
<dbReference type="Pfam" id="PF00903">
    <property type="entry name" value="Glyoxalase"/>
    <property type="match status" value="1"/>
</dbReference>
<feature type="domain" description="VOC" evidence="3">
    <location>
        <begin position="7"/>
        <end position="143"/>
    </location>
</feature>
<dbReference type="PROSITE" id="PS00934">
    <property type="entry name" value="GLYOXALASE_I_1"/>
    <property type="match status" value="1"/>
</dbReference>
<dbReference type="RefSeq" id="WP_026937790.1">
    <property type="nucleotide sequence ID" value="NZ_CP028426.1"/>
</dbReference>
<reference evidence="4" key="2">
    <citation type="journal article" date="2022" name="Sci. Rep.">
        <title>In silico prediction of the enzymes involved in the degradation of the herbicide molinate by Gulosibacter molinativorax ON4T.</title>
        <authorList>
            <person name="Lopes A.R."/>
            <person name="Bunin E."/>
            <person name="Viana A.T."/>
            <person name="Froufe H."/>
            <person name="Munoz-Merida A."/>
            <person name="Pinho D."/>
            <person name="Figueiredo J."/>
            <person name="Barroso C."/>
            <person name="Vaz-Moreira I."/>
            <person name="Bellanger X."/>
            <person name="Egas C."/>
            <person name="Nunes O.C."/>
        </authorList>
    </citation>
    <scope>NUCLEOTIDE SEQUENCE</scope>
    <source>
        <strain evidence="4">ON4</strain>
    </source>
</reference>
<dbReference type="Gene3D" id="3.10.180.10">
    <property type="entry name" value="2,3-Dihydroxybiphenyl 1,2-Dioxygenase, domain 1"/>
    <property type="match status" value="1"/>
</dbReference>
<dbReference type="InterPro" id="IPR050383">
    <property type="entry name" value="GlyoxalaseI/FosfomycinResist"/>
</dbReference>
<comment type="caution">
    <text evidence="4">The sequence shown here is derived from an EMBL/GenBank/DDBJ whole genome shotgun (WGS) entry which is preliminary data.</text>
</comment>
<evidence type="ECO:0000256" key="1">
    <source>
        <dbReference type="ARBA" id="ARBA00022723"/>
    </source>
</evidence>
<reference evidence="4" key="1">
    <citation type="submission" date="2018-03" db="EMBL/GenBank/DDBJ databases">
        <authorList>
            <person name="Nunes O.C."/>
            <person name="Lopes A.R."/>
            <person name="Froufe H."/>
            <person name="Munoz-Merida A."/>
            <person name="Barroso C."/>
            <person name="Egas C."/>
        </authorList>
    </citation>
    <scope>NUCLEOTIDE SEQUENCE</scope>
    <source>
        <strain evidence="4">ON4</strain>
    </source>
</reference>
<evidence type="ECO:0000259" key="3">
    <source>
        <dbReference type="PROSITE" id="PS51819"/>
    </source>
</evidence>
<keyword evidence="1" id="KW-0479">Metal-binding</keyword>
<evidence type="ECO:0000256" key="2">
    <source>
        <dbReference type="SAM" id="MobiDB-lite"/>
    </source>
</evidence>
<dbReference type="PROSITE" id="PS51819">
    <property type="entry name" value="VOC"/>
    <property type="match status" value="1"/>
</dbReference>
<name>A0ABT7CDN5_9MICO</name>
<protein>
    <submittedName>
        <fullName evidence="4">VOC family protein</fullName>
    </submittedName>
</protein>
<dbReference type="InterPro" id="IPR037523">
    <property type="entry name" value="VOC_core"/>
</dbReference>
<dbReference type="InterPro" id="IPR018146">
    <property type="entry name" value="Glyoxalase_1_CS"/>
</dbReference>
<keyword evidence="5" id="KW-1185">Reference proteome</keyword>
<dbReference type="SUPFAM" id="SSF54593">
    <property type="entry name" value="Glyoxalase/Bleomycin resistance protein/Dihydroxybiphenyl dioxygenase"/>
    <property type="match status" value="1"/>
</dbReference>
<evidence type="ECO:0000313" key="5">
    <source>
        <dbReference type="Proteomes" id="UP001170379"/>
    </source>
</evidence>